<dbReference type="InterPro" id="IPR025946">
    <property type="entry name" value="CABIT_dom"/>
</dbReference>
<evidence type="ECO:0000313" key="7">
    <source>
        <dbReference type="RefSeq" id="XP_024936692.1"/>
    </source>
</evidence>
<dbReference type="GeneID" id="107263748"/>
<feature type="compositionally biased region" description="Polar residues" evidence="2">
    <location>
        <begin position="22"/>
        <end position="37"/>
    </location>
</feature>
<gene>
    <name evidence="5 6 7" type="primary">LOC107263748</name>
</gene>
<evidence type="ECO:0000313" key="5">
    <source>
        <dbReference type="RefSeq" id="XP_015586770.1"/>
    </source>
</evidence>
<accession>A0AAJ7R9X8</accession>
<keyword evidence="1" id="KW-0597">Phosphoprotein</keyword>
<keyword evidence="4" id="KW-1185">Reference proteome</keyword>
<dbReference type="AlphaFoldDB" id="A0AAJ7R9X8"/>
<evidence type="ECO:0000256" key="2">
    <source>
        <dbReference type="SAM" id="MobiDB-lite"/>
    </source>
</evidence>
<dbReference type="PANTHER" id="PTHR14454">
    <property type="entry name" value="GRB2-ASSOCIATED AND REGULATOR OF MAPK PROTEIN FAMILY MEMBER"/>
    <property type="match status" value="1"/>
</dbReference>
<evidence type="ECO:0000259" key="3">
    <source>
        <dbReference type="Pfam" id="PF12736"/>
    </source>
</evidence>
<feature type="domain" description="CABIT" evidence="3">
    <location>
        <begin position="75"/>
        <end position="304"/>
    </location>
</feature>
<dbReference type="Proteomes" id="UP000694920">
    <property type="component" value="Unplaced"/>
</dbReference>
<evidence type="ECO:0000313" key="6">
    <source>
        <dbReference type="RefSeq" id="XP_015586771.1"/>
    </source>
</evidence>
<reference evidence="5 6" key="1">
    <citation type="submission" date="2025-04" db="UniProtKB">
        <authorList>
            <consortium name="RefSeq"/>
        </authorList>
    </citation>
    <scope>IDENTIFICATION</scope>
</reference>
<organism evidence="4 7">
    <name type="scientific">Cephus cinctus</name>
    <name type="common">Wheat stem sawfly</name>
    <dbReference type="NCBI Taxonomy" id="211228"/>
    <lineage>
        <taxon>Eukaryota</taxon>
        <taxon>Metazoa</taxon>
        <taxon>Ecdysozoa</taxon>
        <taxon>Arthropoda</taxon>
        <taxon>Hexapoda</taxon>
        <taxon>Insecta</taxon>
        <taxon>Pterygota</taxon>
        <taxon>Neoptera</taxon>
        <taxon>Endopterygota</taxon>
        <taxon>Hymenoptera</taxon>
        <taxon>Cephoidea</taxon>
        <taxon>Cephidae</taxon>
        <taxon>Cephus</taxon>
    </lineage>
</organism>
<feature type="compositionally biased region" description="Polar residues" evidence="2">
    <location>
        <begin position="1"/>
        <end position="14"/>
    </location>
</feature>
<dbReference type="InterPro" id="IPR052281">
    <property type="entry name" value="GAREM"/>
</dbReference>
<dbReference type="RefSeq" id="XP_024936692.1">
    <property type="nucleotide sequence ID" value="XM_025080924.1"/>
</dbReference>
<feature type="region of interest" description="Disordered" evidence="2">
    <location>
        <begin position="1"/>
        <end position="37"/>
    </location>
</feature>
<sequence>MSSNGEFSTISSGEAPSLPKSLPSSREATAEGNSNSSGGFMPLREFLDRFSLPRVVRLEGTGGRPVLLYKQQQRSLRVTATLLMHRYRHDVKVGPEIVIPEGYPGWFSVISGNNIAGSARVYRRVETLVRARVPAFLLAAPLRAYTLTHSKMENGNLRAHYTKTTIRAGEVLRLIAVFQDTRKYSTVSFGISGSSSDKDQYAQCLDSHGREVFAPLSARGEFYAICMSGSDDTRSDAVLYKVHHLARRPLPLRVRLIAGPLPVPLPREYGGLMQLETSTRGPIVLGCIVPERPVHNPEMLELVVSGNGAPRVRRARLGYPSEARLLASPKMQRLLSACSFYYGHFSRAVGDRATEPRVAPIKLQSSNDNLKEMHLKKIKPKPDTKPILQSLRDGLEHLKKTTARERSQTRQQSGNGFLEKITKLTHGNRSRNPAKKSASFTFAVRPDVAMRSQERYCSLEPEATSQNHGNSSKQPVQRSISTSVLEVPANVELQPNYSRVRDSLTPLPSPPKLTRAKAEDIYAEICENAAAQNAQKCPGSHVITKIKIIVKNGNSYIENQGNFDSGNYMNSMISEEQIDSIISTENEVIYNTVF</sequence>
<dbReference type="RefSeq" id="XP_015586770.1">
    <property type="nucleotide sequence ID" value="XM_015731284.2"/>
</dbReference>
<dbReference type="Pfam" id="PF12736">
    <property type="entry name" value="CABIT"/>
    <property type="match status" value="1"/>
</dbReference>
<dbReference type="PANTHER" id="PTHR14454:SF11">
    <property type="entry name" value="SERRANO, ISOFORM F"/>
    <property type="match status" value="1"/>
</dbReference>
<dbReference type="RefSeq" id="XP_015586771.1">
    <property type="nucleotide sequence ID" value="XM_015731285.2"/>
</dbReference>
<dbReference type="KEGG" id="ccin:107263748"/>
<name>A0AAJ7R9X8_CEPCN</name>
<evidence type="ECO:0000313" key="4">
    <source>
        <dbReference type="Proteomes" id="UP000694920"/>
    </source>
</evidence>
<protein>
    <submittedName>
        <fullName evidence="5 6">Uncharacterized protein LOC107263748 isoform X1</fullName>
    </submittedName>
</protein>
<proteinExistence type="predicted"/>
<evidence type="ECO:0000256" key="1">
    <source>
        <dbReference type="ARBA" id="ARBA00022553"/>
    </source>
</evidence>